<dbReference type="RefSeq" id="WP_344932220.1">
    <property type="nucleotide sequence ID" value="NZ_BAABDM010000001.1"/>
</dbReference>
<gene>
    <name evidence="1" type="ORF">GCM10022414_05200</name>
</gene>
<dbReference type="GO" id="GO:0003746">
    <property type="term" value="F:translation elongation factor activity"/>
    <property type="evidence" value="ECO:0007669"/>
    <property type="project" value="UniProtKB-KW"/>
</dbReference>
<keyword evidence="2" id="KW-1185">Reference proteome</keyword>
<proteinExistence type="predicted"/>
<dbReference type="InterPro" id="IPR007411">
    <property type="entry name" value="EpmC"/>
</dbReference>
<organism evidence="1 2">
    <name type="scientific">Zhongshania borealis</name>
    <dbReference type="NCBI Taxonomy" id="889488"/>
    <lineage>
        <taxon>Bacteria</taxon>
        <taxon>Pseudomonadati</taxon>
        <taxon>Pseudomonadota</taxon>
        <taxon>Gammaproteobacteria</taxon>
        <taxon>Cellvibrionales</taxon>
        <taxon>Spongiibacteraceae</taxon>
        <taxon>Zhongshania</taxon>
    </lineage>
</organism>
<name>A0ABP7WD99_9GAMM</name>
<comment type="caution">
    <text evidence="1">The sequence shown here is derived from an EMBL/GenBank/DDBJ whole genome shotgun (WGS) entry which is preliminary data.</text>
</comment>
<evidence type="ECO:0000313" key="1">
    <source>
        <dbReference type="EMBL" id="GAA4085370.1"/>
    </source>
</evidence>
<evidence type="ECO:0000313" key="2">
    <source>
        <dbReference type="Proteomes" id="UP001500392"/>
    </source>
</evidence>
<dbReference type="Proteomes" id="UP001500392">
    <property type="component" value="Unassembled WGS sequence"/>
</dbReference>
<accession>A0ABP7WD99</accession>
<dbReference type="EMBL" id="BAABDM010000001">
    <property type="protein sequence ID" value="GAA4085370.1"/>
    <property type="molecule type" value="Genomic_DNA"/>
</dbReference>
<keyword evidence="1" id="KW-0251">Elongation factor</keyword>
<sequence>MPEACRVTASSESEVISAVFADYFAETYKTMLVGGGDEPFYQPSSAGHEFHQIVYRADYAASALHEVAHWCIAGQARRQLADYGYWYEPDGRNIETQRVFERVEVRPQALECLFSIAAGRSFGVSIDNLGGDEIDPFPFQLAVWQQVQVYLRQGLPARAEQFRCALADYFGTVRILRELEVPLIYIL</sequence>
<keyword evidence="1" id="KW-0648">Protein biosynthesis</keyword>
<protein>
    <submittedName>
        <fullName evidence="1">Elongation factor P hydroxylase</fullName>
    </submittedName>
</protein>
<reference evidence="2" key="1">
    <citation type="journal article" date="2019" name="Int. J. Syst. Evol. Microbiol.">
        <title>The Global Catalogue of Microorganisms (GCM) 10K type strain sequencing project: providing services to taxonomists for standard genome sequencing and annotation.</title>
        <authorList>
            <consortium name="The Broad Institute Genomics Platform"/>
            <consortium name="The Broad Institute Genome Sequencing Center for Infectious Disease"/>
            <person name="Wu L."/>
            <person name="Ma J."/>
        </authorList>
    </citation>
    <scope>NUCLEOTIDE SEQUENCE [LARGE SCALE GENOMIC DNA]</scope>
    <source>
        <strain evidence="2">JCM 17304</strain>
    </source>
</reference>
<dbReference type="Pfam" id="PF04315">
    <property type="entry name" value="EpmC"/>
    <property type="match status" value="1"/>
</dbReference>